<dbReference type="Proteomes" id="UP000660262">
    <property type="component" value="Unassembled WGS sequence"/>
</dbReference>
<evidence type="ECO:0000313" key="2">
    <source>
        <dbReference type="Proteomes" id="UP000660262"/>
    </source>
</evidence>
<keyword evidence="2" id="KW-1185">Reference proteome</keyword>
<evidence type="ECO:0008006" key="3">
    <source>
        <dbReference type="Google" id="ProtNLM"/>
    </source>
</evidence>
<comment type="caution">
    <text evidence="1">The sequence shown here is derived from an EMBL/GenBank/DDBJ whole genome shotgun (WGS) entry which is preliminary data.</text>
</comment>
<gene>
    <name evidence="1" type="ORF">PPROV_000567000</name>
</gene>
<sequence length="355" mass="38284">MALDCGKPPYVETSKFSKIDYRDIPHKDIIQQDLEGCTCDSSDNFLSGTAYTNCQSEPFGGAPITLDNVAGDISSLPDGVPADVTITSFPCITTSSQQVDFSSSGFSQFPNLEEVRFANWVTGPDGFFKFADLFGEGSLTSIYAPRLTGTQSLDIFISDNPNLPSVDLCALMEARSVDIFRNRELVDVKLSELTTVATFIQMIDNKLLEQLSLPKLRTTSKILIRDNENLVGISMPVLETSSNQFWVLRNPALQTLCAPNLVDGGIPKFPFDGVCIGDESNQPSLDADLSSLVTGSFTGFSDDCYGGIDPPTNQLNATTVCGVVPDGLFTTAGCSVTSKACKNTKKTKKGKKNKP</sequence>
<organism evidence="1 2">
    <name type="scientific">Pycnococcus provasolii</name>
    <dbReference type="NCBI Taxonomy" id="41880"/>
    <lineage>
        <taxon>Eukaryota</taxon>
        <taxon>Viridiplantae</taxon>
        <taxon>Chlorophyta</taxon>
        <taxon>Pseudoscourfieldiophyceae</taxon>
        <taxon>Pseudoscourfieldiales</taxon>
        <taxon>Pycnococcaceae</taxon>
        <taxon>Pycnococcus</taxon>
    </lineage>
</organism>
<evidence type="ECO:0000313" key="1">
    <source>
        <dbReference type="EMBL" id="GHP06926.1"/>
    </source>
</evidence>
<accession>A0A830HHY0</accession>
<proteinExistence type="predicted"/>
<dbReference type="EMBL" id="BNJQ01000014">
    <property type="protein sequence ID" value="GHP06926.1"/>
    <property type="molecule type" value="Genomic_DNA"/>
</dbReference>
<dbReference type="AlphaFoldDB" id="A0A830HHY0"/>
<reference evidence="1" key="1">
    <citation type="submission" date="2020-10" db="EMBL/GenBank/DDBJ databases">
        <title>Unveiling of a novel bifunctional photoreceptor, Dualchrome1, isolated from a cosmopolitan green alga.</title>
        <authorList>
            <person name="Suzuki S."/>
            <person name="Kawachi M."/>
        </authorList>
    </citation>
    <scope>NUCLEOTIDE SEQUENCE</scope>
    <source>
        <strain evidence="1">NIES 2893</strain>
    </source>
</reference>
<protein>
    <recommendedName>
        <fullName evidence="3">Receptor L-domain domain-containing protein</fullName>
    </recommendedName>
</protein>
<name>A0A830HHY0_9CHLO</name>
<dbReference type="OrthoDB" id="536881at2759"/>